<dbReference type="InterPro" id="IPR050309">
    <property type="entry name" value="Type-B_Carboxylest/Lipase"/>
</dbReference>
<name>A0A9W8K034_9AGAR</name>
<comment type="caution">
    <text evidence="6">The sequence shown here is derived from an EMBL/GenBank/DDBJ whole genome shotgun (WGS) entry which is preliminary data.</text>
</comment>
<evidence type="ECO:0000256" key="3">
    <source>
        <dbReference type="RuleBase" id="RU361235"/>
    </source>
</evidence>
<evidence type="ECO:0000256" key="1">
    <source>
        <dbReference type="ARBA" id="ARBA00005964"/>
    </source>
</evidence>
<keyword evidence="7" id="KW-1185">Reference proteome</keyword>
<dbReference type="InterPro" id="IPR011611">
    <property type="entry name" value="PfkB_dom"/>
</dbReference>
<dbReference type="SUPFAM" id="SSF53613">
    <property type="entry name" value="Ribokinase-like"/>
    <property type="match status" value="1"/>
</dbReference>
<dbReference type="InterPro" id="IPR029058">
    <property type="entry name" value="AB_hydrolase_fold"/>
</dbReference>
<dbReference type="Pfam" id="PF00294">
    <property type="entry name" value="PfkB"/>
    <property type="match status" value="1"/>
</dbReference>
<dbReference type="PANTHER" id="PTHR11559">
    <property type="entry name" value="CARBOXYLESTERASE"/>
    <property type="match status" value="1"/>
</dbReference>
<dbReference type="PROSITE" id="PS00122">
    <property type="entry name" value="CARBOXYLESTERASE_B_1"/>
    <property type="match status" value="1"/>
</dbReference>
<dbReference type="Pfam" id="PF00135">
    <property type="entry name" value="COesterase"/>
    <property type="match status" value="1"/>
</dbReference>
<dbReference type="InterPro" id="IPR002018">
    <property type="entry name" value="CarbesteraseB"/>
</dbReference>
<organism evidence="6 7">
    <name type="scientific">Agrocybe chaxingu</name>
    <dbReference type="NCBI Taxonomy" id="84603"/>
    <lineage>
        <taxon>Eukaryota</taxon>
        <taxon>Fungi</taxon>
        <taxon>Dikarya</taxon>
        <taxon>Basidiomycota</taxon>
        <taxon>Agaricomycotina</taxon>
        <taxon>Agaricomycetes</taxon>
        <taxon>Agaricomycetidae</taxon>
        <taxon>Agaricales</taxon>
        <taxon>Agaricineae</taxon>
        <taxon>Strophariaceae</taxon>
        <taxon>Agrocybe</taxon>
    </lineage>
</organism>
<keyword evidence="2 3" id="KW-0378">Hydrolase</keyword>
<dbReference type="PROSITE" id="PS00941">
    <property type="entry name" value="CARBOXYLESTERASE_B_2"/>
    <property type="match status" value="1"/>
</dbReference>
<evidence type="ECO:0000259" key="5">
    <source>
        <dbReference type="Pfam" id="PF00294"/>
    </source>
</evidence>
<proteinExistence type="inferred from homology"/>
<dbReference type="OrthoDB" id="408631at2759"/>
<dbReference type="Proteomes" id="UP001148786">
    <property type="component" value="Unassembled WGS sequence"/>
</dbReference>
<dbReference type="InterPro" id="IPR019826">
    <property type="entry name" value="Carboxylesterase_B_AS"/>
</dbReference>
<dbReference type="EMBL" id="JANKHO010000764">
    <property type="protein sequence ID" value="KAJ3506462.1"/>
    <property type="molecule type" value="Genomic_DNA"/>
</dbReference>
<dbReference type="InterPro" id="IPR029056">
    <property type="entry name" value="Ribokinase-like"/>
</dbReference>
<sequence>MIRDLIVLFSILSSIYAIPSPPTVKLDSAIVYGTVNDSLIKFLGIPFAKPPARFTAAKLAAPYWGIINARKYGLLCPQQQVSPPETGIDEITAIINGTPELRVAPGVESEDCLTINIIKPAFTSVKGGLPVVVWIHGGAYQIGDTASYDEMGSKVVKRSVALRKPMIFVSMNFRLSAYGFLGGKEIFQEGNGNLGLRDQRLALKWVNKYINAFGGDKTKVTLWGQSSGSISTGLQMFSNGGDNEGLFRAVFMMSGSPLPIGNITKGNGQTGYDGLVADTGCSGSSDTLTCLRSLAFPVLKAAVDRTQNLFSYQSLLPQRKFANVPIVSGTCDDEGTLFAISSLNITTEEQFRQYISSVWLPRNPDSELEQLWTLYSPDPAAGSPFGTGEKNALTPQFKRVSAFIGDSIQHGPRRFLLQEASKRTKVWSYLTKSVKNTVGIGAYHGSDLVLGVADDNLIHFVSDLDPNTGIRNGEKILEKYGLKANDAILAEEKHAPIYDELVGEHEVTYVAGGAAQNAARGAAYVLPHGSVVYTGAVGDDDLAEQLKEANKREGLDQVYLVKKGEKTGACAVIITGHHR</sequence>
<feature type="domain" description="Carbohydrate kinase PfkB" evidence="5">
    <location>
        <begin position="477"/>
        <end position="577"/>
    </location>
</feature>
<evidence type="ECO:0000256" key="2">
    <source>
        <dbReference type="ARBA" id="ARBA00022801"/>
    </source>
</evidence>
<dbReference type="Gene3D" id="3.40.1190.20">
    <property type="match status" value="1"/>
</dbReference>
<protein>
    <recommendedName>
        <fullName evidence="3">Carboxylic ester hydrolase</fullName>
        <ecNumber evidence="3">3.1.1.-</ecNumber>
    </recommendedName>
</protein>
<dbReference type="GO" id="GO:0016787">
    <property type="term" value="F:hydrolase activity"/>
    <property type="evidence" value="ECO:0007669"/>
    <property type="project" value="UniProtKB-KW"/>
</dbReference>
<dbReference type="InterPro" id="IPR019819">
    <property type="entry name" value="Carboxylesterase_B_CS"/>
</dbReference>
<gene>
    <name evidence="6" type="ORF">NLJ89_g6856</name>
</gene>
<dbReference type="SUPFAM" id="SSF53474">
    <property type="entry name" value="alpha/beta-Hydrolases"/>
    <property type="match status" value="1"/>
</dbReference>
<evidence type="ECO:0000313" key="7">
    <source>
        <dbReference type="Proteomes" id="UP001148786"/>
    </source>
</evidence>
<feature type="chain" id="PRO_5041016869" description="Carboxylic ester hydrolase" evidence="3">
    <location>
        <begin position="18"/>
        <end position="579"/>
    </location>
</feature>
<reference evidence="6" key="1">
    <citation type="submission" date="2022-07" db="EMBL/GenBank/DDBJ databases">
        <title>Genome Sequence of Agrocybe chaxingu.</title>
        <authorList>
            <person name="Buettner E."/>
        </authorList>
    </citation>
    <scope>NUCLEOTIDE SEQUENCE</scope>
    <source>
        <strain evidence="6">MP-N11</strain>
    </source>
</reference>
<feature type="signal peptide" evidence="3">
    <location>
        <begin position="1"/>
        <end position="17"/>
    </location>
</feature>
<dbReference type="AlphaFoldDB" id="A0A9W8K034"/>
<accession>A0A9W8K034</accession>
<evidence type="ECO:0000313" key="6">
    <source>
        <dbReference type="EMBL" id="KAJ3506462.1"/>
    </source>
</evidence>
<dbReference type="Gene3D" id="3.40.50.1820">
    <property type="entry name" value="alpha/beta hydrolase"/>
    <property type="match status" value="1"/>
</dbReference>
<keyword evidence="3" id="KW-0732">Signal</keyword>
<comment type="similarity">
    <text evidence="1 3">Belongs to the type-B carboxylesterase/lipase family.</text>
</comment>
<dbReference type="EC" id="3.1.1.-" evidence="3"/>
<feature type="domain" description="Carboxylesterase type B" evidence="4">
    <location>
        <begin position="22"/>
        <end position="449"/>
    </location>
</feature>
<evidence type="ECO:0000259" key="4">
    <source>
        <dbReference type="Pfam" id="PF00135"/>
    </source>
</evidence>